<reference evidence="2" key="2">
    <citation type="submission" date="2020-09" db="EMBL/GenBank/DDBJ databases">
        <authorList>
            <person name="Sun Q."/>
            <person name="Zhou Y."/>
        </authorList>
    </citation>
    <scope>NUCLEOTIDE SEQUENCE</scope>
    <source>
        <strain evidence="2">CGMCC 1.15178</strain>
    </source>
</reference>
<gene>
    <name evidence="2" type="ORF">GCM10010911_04230</name>
</gene>
<dbReference type="AlphaFoldDB" id="A0A917DN39"/>
<sequence length="316" mass="34660">MLKKRTRLGIRHRTKRLNREAVAGNRTKDPAEKHTPAEIAETADLAYKRGFENGQYEGGEKWLENAVPQNMLLPEVSLQEIIAIGVEQLKPRCYPLLEPHEVFAQMEQALTLNSPCAVVRLGDGELLALSQDVVYNTGALKQEGEFLPYAGLHTPDIGARDQLALAVRHAQIVGVPLSRRKHFQPLLYPVLRGHGLNPGTLRLTQSTINYGLYQAGLLRRLLTNRKLLVIGNAAPALAQVLVEQGFIVSGVISPVNGFADIDRVIDEVRPVIFDLALVSAGIPAVVICWRIAAERGKVALDFGHMADAMVKGNVTL</sequence>
<dbReference type="InterPro" id="IPR049785">
    <property type="entry name" value="GT-D-like_firm"/>
</dbReference>
<name>A0A917DN39_9BACL</name>
<comment type="caution">
    <text evidence="2">The sequence shown here is derived from an EMBL/GenBank/DDBJ whole genome shotgun (WGS) entry which is preliminary data.</text>
</comment>
<dbReference type="InterPro" id="IPR055171">
    <property type="entry name" value="GT-D-like"/>
</dbReference>
<feature type="domain" description="GT-D fold-like" evidence="1">
    <location>
        <begin position="97"/>
        <end position="309"/>
    </location>
</feature>
<reference evidence="2" key="1">
    <citation type="journal article" date="2014" name="Int. J. Syst. Evol. Microbiol.">
        <title>Complete genome sequence of Corynebacterium casei LMG S-19264T (=DSM 44701T), isolated from a smear-ripened cheese.</title>
        <authorList>
            <consortium name="US DOE Joint Genome Institute (JGI-PGF)"/>
            <person name="Walter F."/>
            <person name="Albersmeier A."/>
            <person name="Kalinowski J."/>
            <person name="Ruckert C."/>
        </authorList>
    </citation>
    <scope>NUCLEOTIDE SEQUENCE</scope>
    <source>
        <strain evidence="2">CGMCC 1.15178</strain>
    </source>
</reference>
<evidence type="ECO:0000313" key="3">
    <source>
        <dbReference type="Proteomes" id="UP000612456"/>
    </source>
</evidence>
<protein>
    <recommendedName>
        <fullName evidence="1">GT-D fold-like domain-containing protein</fullName>
    </recommendedName>
</protein>
<dbReference type="EMBL" id="BMHP01000001">
    <property type="protein sequence ID" value="GGD49843.1"/>
    <property type="molecule type" value="Genomic_DNA"/>
</dbReference>
<keyword evidence="3" id="KW-1185">Reference proteome</keyword>
<organism evidence="2 3">
    <name type="scientific">Paenibacillus nasutitermitis</name>
    <dbReference type="NCBI Taxonomy" id="1652958"/>
    <lineage>
        <taxon>Bacteria</taxon>
        <taxon>Bacillati</taxon>
        <taxon>Bacillota</taxon>
        <taxon>Bacilli</taxon>
        <taxon>Bacillales</taxon>
        <taxon>Paenibacillaceae</taxon>
        <taxon>Paenibacillus</taxon>
    </lineage>
</organism>
<accession>A0A917DN39</accession>
<dbReference type="Proteomes" id="UP000612456">
    <property type="component" value="Unassembled WGS sequence"/>
</dbReference>
<evidence type="ECO:0000259" key="1">
    <source>
        <dbReference type="Pfam" id="PF22882"/>
    </source>
</evidence>
<dbReference type="NCBIfam" id="NF040628">
    <property type="entry name" value="GT-D_rel"/>
    <property type="match status" value="1"/>
</dbReference>
<evidence type="ECO:0000313" key="2">
    <source>
        <dbReference type="EMBL" id="GGD49843.1"/>
    </source>
</evidence>
<proteinExistence type="predicted"/>
<dbReference type="RefSeq" id="WP_229750005.1">
    <property type="nucleotide sequence ID" value="NZ_BMHP01000001.1"/>
</dbReference>
<dbReference type="Pfam" id="PF22882">
    <property type="entry name" value="GT-D-like"/>
    <property type="match status" value="1"/>
</dbReference>